<dbReference type="KEGG" id="mcui:G8O30_07345"/>
<dbReference type="EMBL" id="CP049742">
    <property type="protein sequence ID" value="QPC46790.1"/>
    <property type="molecule type" value="Genomic_DNA"/>
</dbReference>
<dbReference type="InterPro" id="IPR039315">
    <property type="entry name" value="CheW"/>
</dbReference>
<dbReference type="GO" id="GO:0005829">
    <property type="term" value="C:cytosol"/>
    <property type="evidence" value="ECO:0007669"/>
    <property type="project" value="TreeGrafter"/>
</dbReference>
<dbReference type="InterPro" id="IPR002545">
    <property type="entry name" value="CheW-lke_dom"/>
</dbReference>
<organism evidence="2 3">
    <name type="scientific">Mangrovibacillus cuniculi</name>
    <dbReference type="NCBI Taxonomy" id="2593652"/>
    <lineage>
        <taxon>Bacteria</taxon>
        <taxon>Bacillati</taxon>
        <taxon>Bacillota</taxon>
        <taxon>Bacilli</taxon>
        <taxon>Bacillales</taxon>
        <taxon>Bacillaceae</taxon>
        <taxon>Mangrovibacillus</taxon>
    </lineage>
</organism>
<dbReference type="PANTHER" id="PTHR22617">
    <property type="entry name" value="CHEMOTAXIS SENSOR HISTIDINE KINASE-RELATED"/>
    <property type="match status" value="1"/>
</dbReference>
<dbReference type="PANTHER" id="PTHR22617:SF23">
    <property type="entry name" value="CHEMOTAXIS PROTEIN CHEW"/>
    <property type="match status" value="1"/>
</dbReference>
<reference evidence="2 3" key="1">
    <citation type="submission" date="2019-07" db="EMBL/GenBank/DDBJ databases">
        <title>Genome sequence of 2 isolates from Red Sea Mangroves.</title>
        <authorList>
            <person name="Sefrji F."/>
            <person name="Michoud G."/>
            <person name="Merlino G."/>
            <person name="Daffonchio D."/>
        </authorList>
    </citation>
    <scope>NUCLEOTIDE SEQUENCE [LARGE SCALE GENOMIC DNA]</scope>
    <source>
        <strain evidence="2 3">R1DC41</strain>
    </source>
</reference>
<feature type="domain" description="CheW-like" evidence="1">
    <location>
        <begin position="4"/>
        <end position="143"/>
    </location>
</feature>
<dbReference type="SUPFAM" id="SSF50341">
    <property type="entry name" value="CheW-like"/>
    <property type="match status" value="1"/>
</dbReference>
<sequence length="160" mass="18063">MSEMKQYIVVNVKSEEYAIAISDVQSIEKVPTTTHIPQLPSYMVGICTIREDIIPVLDLRNLLYGEIVASTTESQLILVSHPAMTIGLLADSAKEILSIQEDQINQVGLTGYHQTSYMKGVIRLDQRLVTILDTSSWFANLNGMKEIIHYMEDYTQEQVK</sequence>
<keyword evidence="3" id="KW-1185">Reference proteome</keyword>
<dbReference type="Gene3D" id="2.40.50.180">
    <property type="entry name" value="CheA-289, Domain 4"/>
    <property type="match status" value="1"/>
</dbReference>
<dbReference type="Proteomes" id="UP000593626">
    <property type="component" value="Chromosome"/>
</dbReference>
<dbReference type="PROSITE" id="PS50851">
    <property type="entry name" value="CHEW"/>
    <property type="match status" value="1"/>
</dbReference>
<name>A0A7S8HFT9_9BACI</name>
<dbReference type="GO" id="GO:0006935">
    <property type="term" value="P:chemotaxis"/>
    <property type="evidence" value="ECO:0007669"/>
    <property type="project" value="InterPro"/>
</dbReference>
<dbReference type="GO" id="GO:0007165">
    <property type="term" value="P:signal transduction"/>
    <property type="evidence" value="ECO:0007669"/>
    <property type="project" value="InterPro"/>
</dbReference>
<gene>
    <name evidence="2" type="ORF">G8O30_07345</name>
</gene>
<dbReference type="SMART" id="SM00260">
    <property type="entry name" value="CheW"/>
    <property type="match status" value="1"/>
</dbReference>
<protein>
    <submittedName>
        <fullName evidence="2">Purine-binding chemotaxis protein CheW</fullName>
    </submittedName>
</protein>
<proteinExistence type="predicted"/>
<dbReference type="RefSeq" id="WP_239674326.1">
    <property type="nucleotide sequence ID" value="NZ_CP049742.1"/>
</dbReference>
<dbReference type="AlphaFoldDB" id="A0A7S8HFT9"/>
<evidence type="ECO:0000259" key="1">
    <source>
        <dbReference type="PROSITE" id="PS50851"/>
    </source>
</evidence>
<accession>A0A7S8HFT9</accession>
<dbReference type="CDD" id="cd00588">
    <property type="entry name" value="CheW_like"/>
    <property type="match status" value="1"/>
</dbReference>
<dbReference type="Pfam" id="PF01584">
    <property type="entry name" value="CheW"/>
    <property type="match status" value="1"/>
</dbReference>
<evidence type="ECO:0000313" key="2">
    <source>
        <dbReference type="EMBL" id="QPC46790.1"/>
    </source>
</evidence>
<dbReference type="Gene3D" id="2.30.30.40">
    <property type="entry name" value="SH3 Domains"/>
    <property type="match status" value="1"/>
</dbReference>
<evidence type="ECO:0000313" key="3">
    <source>
        <dbReference type="Proteomes" id="UP000593626"/>
    </source>
</evidence>
<dbReference type="InterPro" id="IPR036061">
    <property type="entry name" value="CheW-like_dom_sf"/>
</dbReference>